<feature type="compositionally biased region" description="Polar residues" evidence="1">
    <location>
        <begin position="21"/>
        <end position="33"/>
    </location>
</feature>
<evidence type="ECO:0000313" key="2">
    <source>
        <dbReference type="EMBL" id="KAI5345784.1"/>
    </source>
</evidence>
<evidence type="ECO:0000313" key="3">
    <source>
        <dbReference type="Proteomes" id="UP001054821"/>
    </source>
</evidence>
<dbReference type="Proteomes" id="UP001054821">
    <property type="component" value="Chromosome 2"/>
</dbReference>
<protein>
    <submittedName>
        <fullName evidence="2">Uncharacterized protein</fullName>
    </submittedName>
</protein>
<dbReference type="EMBL" id="JAJFAZ020000002">
    <property type="protein sequence ID" value="KAI5345784.1"/>
    <property type="molecule type" value="Genomic_DNA"/>
</dbReference>
<gene>
    <name evidence="2" type="ORF">L3X38_013661</name>
</gene>
<dbReference type="AlphaFoldDB" id="A0AAD4WNC9"/>
<feature type="region of interest" description="Disordered" evidence="1">
    <location>
        <begin position="8"/>
        <end position="33"/>
    </location>
</feature>
<accession>A0AAD4WNC9</accession>
<comment type="caution">
    <text evidence="2">The sequence shown here is derived from an EMBL/GenBank/DDBJ whole genome shotgun (WGS) entry which is preliminary data.</text>
</comment>
<keyword evidence="3" id="KW-1185">Reference proteome</keyword>
<evidence type="ECO:0000256" key="1">
    <source>
        <dbReference type="SAM" id="MobiDB-lite"/>
    </source>
</evidence>
<reference evidence="2 3" key="1">
    <citation type="journal article" date="2022" name="G3 (Bethesda)">
        <title>Whole-genome sequence and methylome profiling of the almond [Prunus dulcis (Mill.) D.A. Webb] cultivar 'Nonpareil'.</title>
        <authorList>
            <person name="D'Amico-Willman K.M."/>
            <person name="Ouma W.Z."/>
            <person name="Meulia T."/>
            <person name="Sideli G.M."/>
            <person name="Gradziel T.M."/>
            <person name="Fresnedo-Ramirez J."/>
        </authorList>
    </citation>
    <scope>NUCLEOTIDE SEQUENCE [LARGE SCALE GENOMIC DNA]</scope>
    <source>
        <strain evidence="2">Clone GOH B32 T37-40</strain>
    </source>
</reference>
<sequence>MQVEHQRAYGGIMGHPKKPTPVTSSAEQVPSSSSYSIPHFFGGIAGGAQKNFWVFQTKLVAFAWLNSTIQRTRSALFATSKRMAREGELQLLHLLIDLFALKPCGRNASSPPHLWLSVEEEVHF</sequence>
<proteinExistence type="predicted"/>
<organism evidence="2 3">
    <name type="scientific">Prunus dulcis</name>
    <name type="common">Almond</name>
    <name type="synonym">Amygdalus dulcis</name>
    <dbReference type="NCBI Taxonomy" id="3755"/>
    <lineage>
        <taxon>Eukaryota</taxon>
        <taxon>Viridiplantae</taxon>
        <taxon>Streptophyta</taxon>
        <taxon>Embryophyta</taxon>
        <taxon>Tracheophyta</taxon>
        <taxon>Spermatophyta</taxon>
        <taxon>Magnoliopsida</taxon>
        <taxon>eudicotyledons</taxon>
        <taxon>Gunneridae</taxon>
        <taxon>Pentapetalae</taxon>
        <taxon>rosids</taxon>
        <taxon>fabids</taxon>
        <taxon>Rosales</taxon>
        <taxon>Rosaceae</taxon>
        <taxon>Amygdaloideae</taxon>
        <taxon>Amygdaleae</taxon>
        <taxon>Prunus</taxon>
    </lineage>
</organism>
<name>A0AAD4WNC9_PRUDU</name>